<accession>A0AAQ3U9A5</accession>
<evidence type="ECO:0008006" key="3">
    <source>
        <dbReference type="Google" id="ProtNLM"/>
    </source>
</evidence>
<feature type="non-terminal residue" evidence="1">
    <location>
        <position position="1"/>
    </location>
</feature>
<protein>
    <recommendedName>
        <fullName evidence="3">MULE transposase domain-containing protein</fullName>
    </recommendedName>
</protein>
<dbReference type="AlphaFoldDB" id="A0AAQ3U9A5"/>
<dbReference type="EMBL" id="CP144751">
    <property type="protein sequence ID" value="WVZ87169.1"/>
    <property type="molecule type" value="Genomic_DNA"/>
</dbReference>
<dbReference type="PANTHER" id="PTHR31973">
    <property type="entry name" value="POLYPROTEIN, PUTATIVE-RELATED"/>
    <property type="match status" value="1"/>
</dbReference>
<evidence type="ECO:0000313" key="2">
    <source>
        <dbReference type="Proteomes" id="UP001341281"/>
    </source>
</evidence>
<proteinExistence type="predicted"/>
<reference evidence="1 2" key="1">
    <citation type="submission" date="2024-02" db="EMBL/GenBank/DDBJ databases">
        <title>High-quality chromosome-scale genome assembly of Pensacola bahiagrass (Paspalum notatum Flugge var. saurae).</title>
        <authorList>
            <person name="Vega J.M."/>
            <person name="Podio M."/>
            <person name="Orjuela J."/>
            <person name="Siena L.A."/>
            <person name="Pessino S.C."/>
            <person name="Combes M.C."/>
            <person name="Mariac C."/>
            <person name="Albertini E."/>
            <person name="Pupilli F."/>
            <person name="Ortiz J.P.A."/>
            <person name="Leblanc O."/>
        </authorList>
    </citation>
    <scope>NUCLEOTIDE SEQUENCE [LARGE SCALE GENOMIC DNA]</scope>
    <source>
        <strain evidence="1">R1</strain>
        <tissue evidence="1">Leaf</tissue>
    </source>
</reference>
<evidence type="ECO:0000313" key="1">
    <source>
        <dbReference type="EMBL" id="WVZ87169.1"/>
    </source>
</evidence>
<dbReference type="PANTHER" id="PTHR31973:SF195">
    <property type="entry name" value="MUDR FAMILY TRANSPOSASE"/>
    <property type="match status" value="1"/>
</dbReference>
<name>A0AAQ3U9A5_PASNO</name>
<sequence>MATSRLQRNYENPLEKHTCYNREVPKYNRNLTAALVANEMYGRILDAPHFEPKQIIREMELQHQYTISYAKAYRAKAKVFEMRFGTYEDSYDNLPRMLATIAQRNPGTYYDVMHFPNPEGGPSILQRVFFCLGPCVRAFQYCLPLLCIDGTFLTGKYKGTILSSLHSNSRTWANEQARRTYPSFVVALDRLVAEDVIWEPYSAAA</sequence>
<dbReference type="Proteomes" id="UP001341281">
    <property type="component" value="Chromosome 07"/>
</dbReference>
<keyword evidence="2" id="KW-1185">Reference proteome</keyword>
<organism evidence="1 2">
    <name type="scientific">Paspalum notatum var. saurae</name>
    <dbReference type="NCBI Taxonomy" id="547442"/>
    <lineage>
        <taxon>Eukaryota</taxon>
        <taxon>Viridiplantae</taxon>
        <taxon>Streptophyta</taxon>
        <taxon>Embryophyta</taxon>
        <taxon>Tracheophyta</taxon>
        <taxon>Spermatophyta</taxon>
        <taxon>Magnoliopsida</taxon>
        <taxon>Liliopsida</taxon>
        <taxon>Poales</taxon>
        <taxon>Poaceae</taxon>
        <taxon>PACMAD clade</taxon>
        <taxon>Panicoideae</taxon>
        <taxon>Andropogonodae</taxon>
        <taxon>Paspaleae</taxon>
        <taxon>Paspalinae</taxon>
        <taxon>Paspalum</taxon>
    </lineage>
</organism>
<gene>
    <name evidence="1" type="ORF">U9M48_033855</name>
</gene>